<protein>
    <recommendedName>
        <fullName evidence="3">Glycosyl transferase</fullName>
    </recommendedName>
</protein>
<keyword evidence="2" id="KW-1185">Reference proteome</keyword>
<reference evidence="1 2" key="1">
    <citation type="submission" date="2018-05" db="EMBL/GenBank/DDBJ databases">
        <title>Rhodohalobacter halophilus gen. nov., sp. nov., a moderately halophilic member of the family Balneolaceae.</title>
        <authorList>
            <person name="Liu Z.-W."/>
        </authorList>
    </citation>
    <scope>NUCLEOTIDE SEQUENCE [LARGE SCALE GENOMIC DNA]</scope>
    <source>
        <strain evidence="1 2">8A47</strain>
    </source>
</reference>
<dbReference type="Gene3D" id="3.40.50.2000">
    <property type="entry name" value="Glycogen Phosphorylase B"/>
    <property type="match status" value="1"/>
</dbReference>
<evidence type="ECO:0000313" key="2">
    <source>
        <dbReference type="Proteomes" id="UP000245533"/>
    </source>
</evidence>
<dbReference type="Pfam" id="PF13528">
    <property type="entry name" value="Glyco_trans_1_3"/>
    <property type="match status" value="1"/>
</dbReference>
<dbReference type="SUPFAM" id="SSF53756">
    <property type="entry name" value="UDP-Glycosyltransferase/glycogen phosphorylase"/>
    <property type="match status" value="1"/>
</dbReference>
<dbReference type="Proteomes" id="UP000245533">
    <property type="component" value="Unassembled WGS sequence"/>
</dbReference>
<comment type="caution">
    <text evidence="1">The sequence shown here is derived from an EMBL/GenBank/DDBJ whole genome shotgun (WGS) entry which is preliminary data.</text>
</comment>
<accession>A0A316TPD9</accession>
<gene>
    <name evidence="1" type="ORF">DDZ15_16100</name>
</gene>
<dbReference type="AlphaFoldDB" id="A0A316TPD9"/>
<organism evidence="1 2">
    <name type="scientific">Rhodohalobacter mucosus</name>
    <dbReference type="NCBI Taxonomy" id="2079485"/>
    <lineage>
        <taxon>Bacteria</taxon>
        <taxon>Pseudomonadati</taxon>
        <taxon>Balneolota</taxon>
        <taxon>Balneolia</taxon>
        <taxon>Balneolales</taxon>
        <taxon>Balneolaceae</taxon>
        <taxon>Rhodohalobacter</taxon>
    </lineage>
</organism>
<evidence type="ECO:0000313" key="1">
    <source>
        <dbReference type="EMBL" id="PWN05079.1"/>
    </source>
</evidence>
<dbReference type="RefSeq" id="WP_109648155.1">
    <property type="nucleotide sequence ID" value="NZ_QGGB01000012.1"/>
</dbReference>
<dbReference type="OrthoDB" id="9793805at2"/>
<name>A0A316TPD9_9BACT</name>
<sequence length="348" mass="38218">MMKILYGIQGTGHGHISRAREIVPLLAEKAELDILISGTNCKMTLDGKTAIRKQGISLAYNSKGSVSYLKTALGIQPIRFLQDIWSTDPSHYDLVISDYEPVTAWASRTCGTPSIALSHQASFLSEKSPRPSKKSVLAEQILKNFAPCDIPIGFHFRRYDSFILPPVIRSEVKELQPEEGDHITVYLPAFDPDELTGILGKIRETKWHLFSPACDKPYQNGIVNVFPVGNKPFLESLGKSRGVITSAGFETCAEAMYLEKKLFVIPIRNQYEQLCNAASLKEMGVTVADTSDSGFVSTLRNWLRSATSVALPEAADIPDLRNTLFGFADAPPVSGQQVRLDSVAADAI</sequence>
<dbReference type="EMBL" id="QGGB01000012">
    <property type="protein sequence ID" value="PWN05079.1"/>
    <property type="molecule type" value="Genomic_DNA"/>
</dbReference>
<proteinExistence type="predicted"/>
<evidence type="ECO:0008006" key="3">
    <source>
        <dbReference type="Google" id="ProtNLM"/>
    </source>
</evidence>